<evidence type="ECO:0000259" key="7">
    <source>
        <dbReference type="PROSITE" id="PS50011"/>
    </source>
</evidence>
<dbReference type="SMART" id="SM01260">
    <property type="entry name" value="LANC_like"/>
    <property type="match status" value="1"/>
</dbReference>
<evidence type="ECO:0000256" key="1">
    <source>
        <dbReference type="ARBA" id="ARBA00012513"/>
    </source>
</evidence>
<dbReference type="PROSITE" id="PS50011">
    <property type="entry name" value="PROTEIN_KINASE_DOM"/>
    <property type="match status" value="1"/>
</dbReference>
<dbReference type="SMART" id="SM00220">
    <property type="entry name" value="S_TKc"/>
    <property type="match status" value="1"/>
</dbReference>
<dbReference type="InterPro" id="IPR057929">
    <property type="entry name" value="RamC_N"/>
</dbReference>
<dbReference type="InterPro" id="IPR000719">
    <property type="entry name" value="Prot_kinase_dom"/>
</dbReference>
<keyword evidence="9" id="KW-1185">Reference proteome</keyword>
<keyword evidence="5" id="KW-0418">Kinase</keyword>
<dbReference type="Pfam" id="PF00069">
    <property type="entry name" value="Pkinase"/>
    <property type="match status" value="1"/>
</dbReference>
<dbReference type="Pfam" id="PF25816">
    <property type="entry name" value="RamC_N"/>
    <property type="match status" value="1"/>
</dbReference>
<dbReference type="PANTHER" id="PTHR43289:SF6">
    <property type="entry name" value="SERINE_THREONINE-PROTEIN KINASE NEKL-3"/>
    <property type="match status" value="1"/>
</dbReference>
<evidence type="ECO:0000256" key="2">
    <source>
        <dbReference type="ARBA" id="ARBA00022527"/>
    </source>
</evidence>
<proteinExistence type="predicted"/>
<comment type="caution">
    <text evidence="8">The sequence shown here is derived from an EMBL/GenBank/DDBJ whole genome shotgun (WGS) entry which is preliminary data.</text>
</comment>
<accession>A0ABS7HZY5</accession>
<dbReference type="InterPro" id="IPR053524">
    <property type="entry name" value="Aerial_hyphae_peptide-synth"/>
</dbReference>
<dbReference type="EC" id="2.7.11.1" evidence="1"/>
<reference evidence="8 9" key="1">
    <citation type="journal article" date="2021" name="MBio">
        <title>Poor Competitiveness of Bradyrhizobium in Pigeon Pea Root Colonization in Indian Soils.</title>
        <authorList>
            <person name="Chalasani D."/>
            <person name="Basu A."/>
            <person name="Pullabhotla S.V.S.R.N."/>
            <person name="Jorrin B."/>
            <person name="Neal A.L."/>
            <person name="Poole P.S."/>
            <person name="Podile A.R."/>
            <person name="Tkacz A."/>
        </authorList>
    </citation>
    <scope>NUCLEOTIDE SEQUENCE [LARGE SCALE GENOMIC DNA]</scope>
    <source>
        <strain evidence="8 9">HU12</strain>
    </source>
</reference>
<dbReference type="Pfam" id="PF05147">
    <property type="entry name" value="LANC_like"/>
    <property type="match status" value="1"/>
</dbReference>
<evidence type="ECO:0000256" key="3">
    <source>
        <dbReference type="ARBA" id="ARBA00022679"/>
    </source>
</evidence>
<dbReference type="PANTHER" id="PTHR43289">
    <property type="entry name" value="MITOGEN-ACTIVATED PROTEIN KINASE KINASE KINASE 20-RELATED"/>
    <property type="match status" value="1"/>
</dbReference>
<evidence type="ECO:0000256" key="4">
    <source>
        <dbReference type="ARBA" id="ARBA00022741"/>
    </source>
</evidence>
<dbReference type="InterPro" id="IPR058053">
    <property type="entry name" value="RamC_C"/>
</dbReference>
<keyword evidence="6" id="KW-0067">ATP-binding</keyword>
<dbReference type="InterPro" id="IPR011009">
    <property type="entry name" value="Kinase-like_dom_sf"/>
</dbReference>
<keyword evidence="3" id="KW-0808">Transferase</keyword>
<evidence type="ECO:0000313" key="8">
    <source>
        <dbReference type="EMBL" id="MBW9110165.1"/>
    </source>
</evidence>
<dbReference type="Proteomes" id="UP000777440">
    <property type="component" value="Unassembled WGS sequence"/>
</dbReference>
<keyword evidence="2" id="KW-0723">Serine/threonine-protein kinase</keyword>
<dbReference type="Gene3D" id="1.50.10.20">
    <property type="match status" value="1"/>
</dbReference>
<evidence type="ECO:0000313" key="9">
    <source>
        <dbReference type="Proteomes" id="UP000777440"/>
    </source>
</evidence>
<protein>
    <recommendedName>
        <fullName evidence="1">non-specific serine/threonine protein kinase</fullName>
        <ecNumber evidence="1">2.7.11.1</ecNumber>
    </recommendedName>
</protein>
<dbReference type="SUPFAM" id="SSF158745">
    <property type="entry name" value="LanC-like"/>
    <property type="match status" value="1"/>
</dbReference>
<organism evidence="8 9">
    <name type="scientific">Microbacterium ureisolvens</name>
    <dbReference type="NCBI Taxonomy" id="2781186"/>
    <lineage>
        <taxon>Bacteria</taxon>
        <taxon>Bacillati</taxon>
        <taxon>Actinomycetota</taxon>
        <taxon>Actinomycetes</taxon>
        <taxon>Micrococcales</taxon>
        <taxon>Microbacteriaceae</taxon>
        <taxon>Microbacterium</taxon>
    </lineage>
</organism>
<evidence type="ECO:0000256" key="6">
    <source>
        <dbReference type="ARBA" id="ARBA00022840"/>
    </source>
</evidence>
<gene>
    <name evidence="8" type="primary">lanKC</name>
    <name evidence="8" type="ORF">JNB61_10310</name>
</gene>
<feature type="domain" description="Protein kinase" evidence="7">
    <location>
        <begin position="226"/>
        <end position="528"/>
    </location>
</feature>
<dbReference type="SUPFAM" id="SSF56112">
    <property type="entry name" value="Protein kinase-like (PK-like)"/>
    <property type="match status" value="1"/>
</dbReference>
<evidence type="ECO:0000256" key="5">
    <source>
        <dbReference type="ARBA" id="ARBA00022777"/>
    </source>
</evidence>
<sequence length="881" mass="94612">MDATYPLHAASDPLFYDRPHRRGVTAGEQFAPAATASWVTWTQTRDDSWSFCTPPDVTVPEQGWKIHVSATPGTAEAVLAAVSLYCHRTRLPFKFLRDHRILRATLSKDGDRRVSGKFLTVYPTFPDDLESHLTELDAALAGLPGPYVLTDLRWKKGPVYVRYGAFTRQFVSDNGVDVPAVRDLHTGTLVPDVRSTSFHVPPWVQIPAFLQAELDQLGSAPPDQFPQVQGALQFSNAGGVYEAELDGRRVILKEARPHVGWTPDGRDAVQRLHDETVLLQSLSEHVPVPVAITAFSAYDHAYLAMERIDAPSLHAAVVARNPLVSSDVSMAARRAYRDWAVAVASSLRQAVADLHATGQVHGDLHPGNVLVNDDATVVLIDLEMSRPIDDAQPSVIGAAGFVATDGRNAADQDLYALACIELSMFVPLVPLMQVDPAKAGELVAEAANQFDLDSSWANDRLSTLARRKPLLGQAAPQTSPTATTPLTTIAALTQTLLADATLDRQDRLWPGDPAQFSEPVGSLAHGALGVLTALHHAGVAGLAQHHAWVDAAEARSESPRRFGLFDGIAGAVWAYRQLGHAAAADRHLARLSSVSLDRLGFDLYGGLPGVGLTLLAESGVQPHLAKPVVDIATRLKERWQDAEPSSHVVTGRGGLLHGATGTALFALRLHEITGDSEHLRLATEAIEYDLRSLRAAPDGSLHVDEGWRLLPYLGNGSAGIGLVIAQLLDHLPGNSRYLEILDGIVRAASTPFTIQSGLFQGRAGLIQFLLAVGRTELATVTTSAAVHDHVSALRLHQLRRGDELRFVGNGLLRASCDLATGAAGVLATLIDYEHVARGTDDNRTFLPFLTPFGVEDQPLLPAARPSGGGEMYGVPPLPSVA</sequence>
<dbReference type="NCBIfam" id="NF038151">
    <property type="entry name" value="lanthi_synth_III"/>
    <property type="match status" value="1"/>
</dbReference>
<dbReference type="EMBL" id="JAEUAX010000005">
    <property type="protein sequence ID" value="MBW9110165.1"/>
    <property type="molecule type" value="Genomic_DNA"/>
</dbReference>
<keyword evidence="4" id="KW-0547">Nucleotide-binding</keyword>
<name>A0ABS7HZY5_9MICO</name>
<dbReference type="InterPro" id="IPR007822">
    <property type="entry name" value="LANC-like"/>
</dbReference>
<dbReference type="Gene3D" id="1.10.510.10">
    <property type="entry name" value="Transferase(Phosphotransferase) domain 1"/>
    <property type="match status" value="1"/>
</dbReference>
<dbReference type="CDD" id="cd04791">
    <property type="entry name" value="LanC_SerThrkinase"/>
    <property type="match status" value="1"/>
</dbReference>
<dbReference type="RefSeq" id="WP_220339560.1">
    <property type="nucleotide sequence ID" value="NZ_JAEUAX010000005.1"/>
</dbReference>